<accession>A0AB39U1H6</accession>
<proteinExistence type="predicted"/>
<evidence type="ECO:0000313" key="2">
    <source>
        <dbReference type="EMBL" id="XDR06100.1"/>
    </source>
</evidence>
<feature type="compositionally biased region" description="Basic and acidic residues" evidence="1">
    <location>
        <begin position="147"/>
        <end position="156"/>
    </location>
</feature>
<dbReference type="InterPro" id="IPR036388">
    <property type="entry name" value="WH-like_DNA-bd_sf"/>
</dbReference>
<dbReference type="EMBL" id="OR387110">
    <property type="protein sequence ID" value="XDR06100.1"/>
    <property type="molecule type" value="Genomic_DNA"/>
</dbReference>
<protein>
    <submittedName>
        <fullName evidence="2">Helix-turn-helix DNA binding domain protein</fullName>
    </submittedName>
</protein>
<reference evidence="2" key="1">
    <citation type="submission" date="2023-07" db="EMBL/GenBank/DDBJ databases">
        <title>Novel Phage-like Particles from Mycolicibacterium aichiense.</title>
        <authorList>
            <person name="Saha M.S."/>
            <person name="Roman A."/>
            <person name="Doherty M."/>
            <person name="Shijo M."/>
            <person name="Riddick Z."/>
        </authorList>
    </citation>
    <scope>NUCLEOTIDE SEQUENCE</scope>
</reference>
<sequence length="249" mass="27251">MANRNLVQHHGERGAHAPGGGHLYAGIPMELARDGKLSYLARSVAMYVWSHDEKWQQSASSVADALSMDRGSVGKALAELQERGWLVREIHQTVGPSGKPRTAWERWHLQMTNRPFSSEEVSELSRPSDVRATPAPSDQTCGPHPHGGADDTRTGGADETRTIEMQFRNAPEVHSSNARTDQDETGLWSRSLADAARPEATPAYRPAAFTEDPFADPRPAWVAEAVAREERAWESQPATAGGLPACPWD</sequence>
<dbReference type="SUPFAM" id="SSF46785">
    <property type="entry name" value="Winged helix' DNA-binding domain"/>
    <property type="match status" value="1"/>
</dbReference>
<dbReference type="InterPro" id="IPR036390">
    <property type="entry name" value="WH_DNA-bd_sf"/>
</dbReference>
<name>A0AB39U1H6_9CAUD</name>
<organism evidence="2">
    <name type="scientific">Mycolicibacterium phage Alyssa1</name>
    <dbReference type="NCBI Taxonomy" id="3240801"/>
    <lineage>
        <taxon>Viruses</taxon>
        <taxon>Duplodnaviria</taxon>
        <taxon>Heunggongvirae</taxon>
        <taxon>Uroviricota</taxon>
        <taxon>Caudoviricetes</taxon>
    </lineage>
</organism>
<feature type="region of interest" description="Disordered" evidence="1">
    <location>
        <begin position="115"/>
        <end position="156"/>
    </location>
</feature>
<evidence type="ECO:0000256" key="1">
    <source>
        <dbReference type="SAM" id="MobiDB-lite"/>
    </source>
</evidence>
<dbReference type="Gene3D" id="1.10.10.10">
    <property type="entry name" value="Winged helix-like DNA-binding domain superfamily/Winged helix DNA-binding domain"/>
    <property type="match status" value="1"/>
</dbReference>